<protein>
    <submittedName>
        <fullName evidence="1">Poly(Glycerol-phosphate) alpha-glucosyltransferase</fullName>
    </submittedName>
</protein>
<dbReference type="EMBL" id="QEIV01002081">
    <property type="protein sequence ID" value="PWZ94341.1"/>
    <property type="molecule type" value="Genomic_DNA"/>
</dbReference>
<keyword evidence="1" id="KW-0808">Transferase</keyword>
<evidence type="ECO:0000313" key="2">
    <source>
        <dbReference type="Proteomes" id="UP000246351"/>
    </source>
</evidence>
<dbReference type="AlphaFoldDB" id="A0A317Z3F3"/>
<dbReference type="GO" id="GO:0016740">
    <property type="term" value="F:transferase activity"/>
    <property type="evidence" value="ECO:0007669"/>
    <property type="project" value="UniProtKB-KW"/>
</dbReference>
<name>A0A317Z3F3_STAPS</name>
<reference evidence="1 2" key="1">
    <citation type="journal article" date="2018" name="Vet. Microbiol.">
        <title>Clonal diversity and geographic distribution of methicillin-resistant Staphylococcus pseudintermedius from Australian animals: Discovery of novel sequence types.</title>
        <authorList>
            <person name="Worthing K.A."/>
            <person name="Abraham S."/>
            <person name="Coombs G.W."/>
            <person name="Pang S."/>
            <person name="Saputra S."/>
            <person name="Jordan D."/>
            <person name="Trott D.J."/>
            <person name="Norris J.M."/>
        </authorList>
    </citation>
    <scope>NUCLEOTIDE SEQUENCE [LARGE SCALE GENOMIC DNA]</scope>
    <source>
        <strain evidence="1 2">ST71 3</strain>
    </source>
</reference>
<proteinExistence type="predicted"/>
<dbReference type="Proteomes" id="UP000246351">
    <property type="component" value="Unassembled WGS sequence"/>
</dbReference>
<accession>A0A317Z3F3</accession>
<sequence length="90" mass="10806">MGTKEKKASVKHIKKSLNISKDIMKQIENFKRKNEIYPEWVKLDFVTQEKQLPFEKVVDEMLRTRRNYIEFGVSFDKNWIISFLPEVINA</sequence>
<comment type="caution">
    <text evidence="1">The sequence shown here is derived from an EMBL/GenBank/DDBJ whole genome shotgun (WGS) entry which is preliminary data.</text>
</comment>
<feature type="non-terminal residue" evidence="1">
    <location>
        <position position="90"/>
    </location>
</feature>
<evidence type="ECO:0000313" key="1">
    <source>
        <dbReference type="EMBL" id="PWZ94341.1"/>
    </source>
</evidence>
<gene>
    <name evidence="1" type="ORF">DD924_17655</name>
</gene>
<organism evidence="1 2">
    <name type="scientific">Staphylococcus pseudintermedius</name>
    <dbReference type="NCBI Taxonomy" id="283734"/>
    <lineage>
        <taxon>Bacteria</taxon>
        <taxon>Bacillati</taxon>
        <taxon>Bacillota</taxon>
        <taxon>Bacilli</taxon>
        <taxon>Bacillales</taxon>
        <taxon>Staphylococcaceae</taxon>
        <taxon>Staphylococcus</taxon>
        <taxon>Staphylococcus intermedius group</taxon>
    </lineage>
</organism>